<proteinExistence type="predicted"/>
<keyword evidence="3" id="KW-1185">Reference proteome</keyword>
<evidence type="ECO:0000313" key="2">
    <source>
        <dbReference type="EMBL" id="MBW8186145.1"/>
    </source>
</evidence>
<feature type="domain" description="Polysaccharide pyruvyl transferase" evidence="1">
    <location>
        <begin position="24"/>
        <end position="273"/>
    </location>
</feature>
<dbReference type="GO" id="GO:0016740">
    <property type="term" value="F:transferase activity"/>
    <property type="evidence" value="ECO:0007669"/>
    <property type="project" value="UniProtKB-KW"/>
</dbReference>
<evidence type="ECO:0000259" key="1">
    <source>
        <dbReference type="Pfam" id="PF04230"/>
    </source>
</evidence>
<comment type="caution">
    <text evidence="2">The sequence shown here is derived from an EMBL/GenBank/DDBJ whole genome shotgun (WGS) entry which is preliminary data.</text>
</comment>
<evidence type="ECO:0000313" key="3">
    <source>
        <dbReference type="Proteomes" id="UP001195963"/>
    </source>
</evidence>
<dbReference type="InterPro" id="IPR007345">
    <property type="entry name" value="Polysacch_pyruvyl_Trfase"/>
</dbReference>
<sequence length="298" mass="33408">MQELKRVLAELSEQEFVFIPNPGNAGDSLINAASFQFLDDMKLSYKVISPREIKQALKKGRSIVDTFNLKDKVVVLGGGGGFTEHYPYSNALVSALDRQVSQLILLPCTIEGYQETLSGLSDSVTVFCREKVSFEYLNRVCNGPTIYLSHDMVFAADFTRIMAVKSSLSSIRNRIKAAKSRAQVADYIKRNGKVKLNALRLDEERSDIEVPAENMDMSALFSLGTKTKATNFYAAQEFLSHLDKFEQVVTNRLHVCIASTLLGKQVTFLDNSYFKNRAVFERSMGEFNNIKLVSELPN</sequence>
<name>A0ABS7E9A8_9GAMM</name>
<dbReference type="EMBL" id="JAHZST010000021">
    <property type="protein sequence ID" value="MBW8186145.1"/>
    <property type="molecule type" value="Genomic_DNA"/>
</dbReference>
<dbReference type="RefSeq" id="WP_220111463.1">
    <property type="nucleotide sequence ID" value="NZ_JAHZST010000021.1"/>
</dbReference>
<reference evidence="2 3" key="1">
    <citation type="submission" date="2021-07" db="EMBL/GenBank/DDBJ databases">
        <title>Shewanella sp. nov, isolated from SCS.</title>
        <authorList>
            <person name="Cao W.R."/>
        </authorList>
    </citation>
    <scope>NUCLEOTIDE SEQUENCE [LARGE SCALE GENOMIC DNA]</scope>
    <source>
        <strain evidence="2 3">NR704-98</strain>
    </source>
</reference>
<dbReference type="Pfam" id="PF04230">
    <property type="entry name" value="PS_pyruv_trans"/>
    <property type="match status" value="1"/>
</dbReference>
<keyword evidence="2" id="KW-0808">Transferase</keyword>
<accession>A0ABS7E9A8</accession>
<protein>
    <submittedName>
        <fullName evidence="2">Polysaccharide pyruvyl transferase family protein</fullName>
    </submittedName>
</protein>
<organism evidence="2 3">
    <name type="scientific">Shewanella nanhaiensis</name>
    <dbReference type="NCBI Taxonomy" id="2864872"/>
    <lineage>
        <taxon>Bacteria</taxon>
        <taxon>Pseudomonadati</taxon>
        <taxon>Pseudomonadota</taxon>
        <taxon>Gammaproteobacteria</taxon>
        <taxon>Alteromonadales</taxon>
        <taxon>Shewanellaceae</taxon>
        <taxon>Shewanella</taxon>
    </lineage>
</organism>
<dbReference type="Proteomes" id="UP001195963">
    <property type="component" value="Unassembled WGS sequence"/>
</dbReference>
<gene>
    <name evidence="2" type="ORF">K0625_21215</name>
</gene>